<evidence type="ECO:0000259" key="7">
    <source>
        <dbReference type="PROSITE" id="PS01186"/>
    </source>
</evidence>
<dbReference type="PROSITE" id="PS01186">
    <property type="entry name" value="EGF_2"/>
    <property type="match status" value="1"/>
</dbReference>
<proteinExistence type="predicted"/>
<evidence type="ECO:0000256" key="4">
    <source>
        <dbReference type="SAM" id="MobiDB-lite"/>
    </source>
</evidence>
<evidence type="ECO:0000313" key="8">
    <source>
        <dbReference type="EMBL" id="WAR13230.1"/>
    </source>
</evidence>
<dbReference type="InterPro" id="IPR050969">
    <property type="entry name" value="Dev_Signal_Modulators"/>
</dbReference>
<feature type="compositionally biased region" description="Basic and acidic residues" evidence="4">
    <location>
        <begin position="934"/>
        <end position="980"/>
    </location>
</feature>
<dbReference type="Gene3D" id="2.10.25.10">
    <property type="entry name" value="Laminin"/>
    <property type="match status" value="1"/>
</dbReference>
<dbReference type="Proteomes" id="UP001164746">
    <property type="component" value="Chromosome 8"/>
</dbReference>
<dbReference type="InterPro" id="IPR041161">
    <property type="entry name" value="EGF_Tenascin"/>
</dbReference>
<dbReference type="EMBL" id="CP111019">
    <property type="protein sequence ID" value="WAR13230.1"/>
    <property type="molecule type" value="Genomic_DNA"/>
</dbReference>
<keyword evidence="1" id="KW-0732">Signal</keyword>
<keyword evidence="5" id="KW-1133">Transmembrane helix</keyword>
<keyword evidence="2" id="KW-1015">Disulfide bond</keyword>
<evidence type="ECO:0000256" key="5">
    <source>
        <dbReference type="SAM" id="Phobius"/>
    </source>
</evidence>
<gene>
    <name evidence="8" type="ORF">MAR_027410</name>
</gene>
<reference evidence="8" key="1">
    <citation type="submission" date="2022-11" db="EMBL/GenBank/DDBJ databases">
        <title>Centuries of genome instability and evolution in soft-shell clam transmissible cancer (bioRxiv).</title>
        <authorList>
            <person name="Hart S.F.M."/>
            <person name="Yonemitsu M.A."/>
            <person name="Giersch R.M."/>
            <person name="Beal B.F."/>
            <person name="Arriagada G."/>
            <person name="Davis B.W."/>
            <person name="Ostrander E.A."/>
            <person name="Goff S.P."/>
            <person name="Metzger M.J."/>
        </authorList>
    </citation>
    <scope>NUCLEOTIDE SEQUENCE</scope>
    <source>
        <strain evidence="8">MELC-2E11</strain>
        <tissue evidence="8">Siphon/mantle</tissue>
    </source>
</reference>
<evidence type="ECO:0000256" key="1">
    <source>
        <dbReference type="ARBA" id="ARBA00022729"/>
    </source>
</evidence>
<sequence>MNDTSIRHDHDSHIVEELVTAEGDPCLDPTTRDLGFLRERFVGYKAGADEDAICDYYLEEAWYKMEQYVVASSDQSCGTDFNWYRKGNLPETPNVVENIVLCRNGLDGPCDITRNGQAMLCQDGTYVFFLPYVLSCPEAYCIEHPVGKAKTEKDGGIIPSITSINPNIDVTVVPKGETHELEFHCDFLPVPDTEYFYTVQYARTTGDTWTNQLLETQPTKHIDQKGFREETKLTETHLKTKQMGLGITIACSVTASLTKISDQSGPRISPNKFIGIEHVNKTSHITLNDQQTATIYLRHTVPFGCRGDSACFLDIIVFIPREKGIDTCHTSDIGQLEGDRNKCGTRLMSNKVDELTPITVECLQGGNRLKESQEMHIYLRTHDSYPIHPFFANYALEPIKVHLHTDRTFLTDKDCYSYNDPHMKSFDGLRYENQNPGTFIFYRHTERPQEVQIKTKRCWGHSGPFCNCGVAVRAGRDVYVVDMCDGQPDSGRFRECKDKVIFTKLVKLPGSNSNDETLAAWTEKQKLCTCKDRFGGNGPSPFVTCSADTTKICNFKPNTNSRCSSISKRRKRDGSIHHKMEMDFYRSVKTAFVSKRPRVERDWPRSMVKRSADEPYNNVTAFEDCMKIINTTAFQKCKDIPSLNFDSIISDCASNSMDWTAQHLESIKTKCVHEVKAEQLPPPEALEGVTIEINGVEYSNITEENVTLPVTQEFSPVILEEIENVVCTNECSERGVCVNGTCVCNKPYIGEDCSVDSTSPPEMLGIPDEGICDLQVRACKRVYVIARHLVDTSNLTCILTPFVVTTDAKNVTVFEQVVVPAELETFLEASCELPEVRVKRSTIFLPNDVIATGYLVALSNDGVTFSEEDTLALFDSDCVECEKVKGDLFCRRKPGFCVTNSQCYQHNETIDCLRCTGQPDEILSWQPDCEETEATEKTEETETTEKNEGTETTEKNEGTETTEKTEETETTEKTEETDKRKINVDGEDKKTWLIPAILTPIIVFGIVVVVLIVRFKTKKESFNFAPVEMNPIDE</sequence>
<organism evidence="8 9">
    <name type="scientific">Mya arenaria</name>
    <name type="common">Soft-shell clam</name>
    <dbReference type="NCBI Taxonomy" id="6604"/>
    <lineage>
        <taxon>Eukaryota</taxon>
        <taxon>Metazoa</taxon>
        <taxon>Spiralia</taxon>
        <taxon>Lophotrochozoa</taxon>
        <taxon>Mollusca</taxon>
        <taxon>Bivalvia</taxon>
        <taxon>Autobranchia</taxon>
        <taxon>Heteroconchia</taxon>
        <taxon>Euheterodonta</taxon>
        <taxon>Imparidentia</taxon>
        <taxon>Neoheterodontei</taxon>
        <taxon>Myida</taxon>
        <taxon>Myoidea</taxon>
        <taxon>Myidae</taxon>
        <taxon>Mya</taxon>
    </lineage>
</organism>
<dbReference type="InterPro" id="IPR000742">
    <property type="entry name" value="EGF"/>
</dbReference>
<protein>
    <submittedName>
        <fullName evidence="8">VWDE-like protein</fullName>
    </submittedName>
</protein>
<feature type="region of interest" description="Disordered" evidence="4">
    <location>
        <begin position="926"/>
        <end position="980"/>
    </location>
</feature>
<evidence type="ECO:0000313" key="9">
    <source>
        <dbReference type="Proteomes" id="UP001164746"/>
    </source>
</evidence>
<keyword evidence="5" id="KW-0472">Membrane</keyword>
<accession>A0ABY7ETP7</accession>
<dbReference type="Pfam" id="PF18720">
    <property type="entry name" value="EGF_Tenascin"/>
    <property type="match status" value="1"/>
</dbReference>
<dbReference type="PANTHER" id="PTHR14949:SF54">
    <property type="entry name" value="VWFD DOMAIN-CONTAINING PROTEIN"/>
    <property type="match status" value="1"/>
</dbReference>
<keyword evidence="5" id="KW-0812">Transmembrane</keyword>
<name>A0ABY7ETP7_MYAAR</name>
<keyword evidence="9" id="KW-1185">Reference proteome</keyword>
<evidence type="ECO:0000259" key="6">
    <source>
        <dbReference type="PROSITE" id="PS00022"/>
    </source>
</evidence>
<keyword evidence="3" id="KW-0325">Glycoprotein</keyword>
<evidence type="ECO:0000256" key="2">
    <source>
        <dbReference type="ARBA" id="ARBA00023157"/>
    </source>
</evidence>
<feature type="transmembrane region" description="Helical" evidence="5">
    <location>
        <begin position="992"/>
        <end position="1013"/>
    </location>
</feature>
<feature type="domain" description="EGF-like" evidence="6 7">
    <location>
        <begin position="742"/>
        <end position="753"/>
    </location>
</feature>
<dbReference type="PANTHER" id="PTHR14949">
    <property type="entry name" value="EGF-LIKE-DOMAIN, MULTIPLE 7, 8"/>
    <property type="match status" value="1"/>
</dbReference>
<evidence type="ECO:0000256" key="3">
    <source>
        <dbReference type="ARBA" id="ARBA00023180"/>
    </source>
</evidence>
<dbReference type="PROSITE" id="PS00022">
    <property type="entry name" value="EGF_1"/>
    <property type="match status" value="1"/>
</dbReference>